<protein>
    <submittedName>
        <fullName evidence="4">N-acetyltransferase, GNAT superfamily (Includes histone acetyltransferase HPA2)</fullName>
    </submittedName>
</protein>
<dbReference type="OrthoDB" id="9803233at2"/>
<dbReference type="InterPro" id="IPR050832">
    <property type="entry name" value="Bact_Acetyltransf"/>
</dbReference>
<evidence type="ECO:0000256" key="1">
    <source>
        <dbReference type="ARBA" id="ARBA00022679"/>
    </source>
</evidence>
<evidence type="ECO:0000313" key="5">
    <source>
        <dbReference type="Proteomes" id="UP000182491"/>
    </source>
</evidence>
<evidence type="ECO:0000259" key="3">
    <source>
        <dbReference type="PROSITE" id="PS51186"/>
    </source>
</evidence>
<organism evidence="4 5">
    <name type="scientific">Pontibacter akesuensis</name>
    <dbReference type="NCBI Taxonomy" id="388950"/>
    <lineage>
        <taxon>Bacteria</taxon>
        <taxon>Pseudomonadati</taxon>
        <taxon>Bacteroidota</taxon>
        <taxon>Cytophagia</taxon>
        <taxon>Cytophagales</taxon>
        <taxon>Hymenobacteraceae</taxon>
        <taxon>Pontibacter</taxon>
    </lineage>
</organism>
<dbReference type="Gene3D" id="3.40.630.30">
    <property type="match status" value="1"/>
</dbReference>
<gene>
    <name evidence="4" type="ORF">SAMN04487941_0378</name>
</gene>
<dbReference type="SUPFAM" id="SSF55729">
    <property type="entry name" value="Acyl-CoA N-acyltransferases (Nat)"/>
    <property type="match status" value="1"/>
</dbReference>
<name>A0A1I7FPR2_9BACT</name>
<dbReference type="EMBL" id="FPCA01000001">
    <property type="protein sequence ID" value="SFU38207.1"/>
    <property type="molecule type" value="Genomic_DNA"/>
</dbReference>
<keyword evidence="5" id="KW-1185">Reference proteome</keyword>
<keyword evidence="1 4" id="KW-0808">Transferase</keyword>
<dbReference type="PANTHER" id="PTHR43877:SF2">
    <property type="entry name" value="AMINOALKYLPHOSPHONATE N-ACETYLTRANSFERASE-RELATED"/>
    <property type="match status" value="1"/>
</dbReference>
<dbReference type="RefSeq" id="WP_068839370.1">
    <property type="nucleotide sequence ID" value="NZ_BMXC01000001.1"/>
</dbReference>
<feature type="domain" description="N-acetyltransferase" evidence="3">
    <location>
        <begin position="3"/>
        <end position="150"/>
    </location>
</feature>
<proteinExistence type="predicted"/>
<accession>A0A1I7FPR2</accession>
<evidence type="ECO:0000256" key="2">
    <source>
        <dbReference type="ARBA" id="ARBA00023315"/>
    </source>
</evidence>
<dbReference type="CDD" id="cd04301">
    <property type="entry name" value="NAT_SF"/>
    <property type="match status" value="1"/>
</dbReference>
<dbReference type="InterPro" id="IPR000182">
    <property type="entry name" value="GNAT_dom"/>
</dbReference>
<reference evidence="5" key="1">
    <citation type="submission" date="2016-10" db="EMBL/GenBank/DDBJ databases">
        <authorList>
            <person name="Varghese N."/>
        </authorList>
    </citation>
    <scope>NUCLEOTIDE SEQUENCE [LARGE SCALE GENOMIC DNA]</scope>
    <source>
        <strain evidence="5">DSM 18820</strain>
    </source>
</reference>
<dbReference type="PROSITE" id="PS51186">
    <property type="entry name" value="GNAT"/>
    <property type="match status" value="1"/>
</dbReference>
<sequence>MINIIRTDSGNKDFHSLVALLDRYLQQKDGEDHSFFAQYNKLDKIHHVLVVYKADVPVGCGAIKEYAPGTMEVKRMFVQEQHRGQGIAILVLQELEKWAAELGYTSCILETGRKMPEAVRLYQKSGYTSIPNYGQYAGVESSICMQKVLGVPQ</sequence>
<evidence type="ECO:0000313" key="4">
    <source>
        <dbReference type="EMBL" id="SFU38207.1"/>
    </source>
</evidence>
<dbReference type="Proteomes" id="UP000182491">
    <property type="component" value="Unassembled WGS sequence"/>
</dbReference>
<dbReference type="Pfam" id="PF00583">
    <property type="entry name" value="Acetyltransf_1"/>
    <property type="match status" value="1"/>
</dbReference>
<dbReference type="GO" id="GO:0016747">
    <property type="term" value="F:acyltransferase activity, transferring groups other than amino-acyl groups"/>
    <property type="evidence" value="ECO:0007669"/>
    <property type="project" value="InterPro"/>
</dbReference>
<dbReference type="InterPro" id="IPR016181">
    <property type="entry name" value="Acyl_CoA_acyltransferase"/>
</dbReference>
<keyword evidence="2" id="KW-0012">Acyltransferase</keyword>
<dbReference type="PANTHER" id="PTHR43877">
    <property type="entry name" value="AMINOALKYLPHOSPHONATE N-ACETYLTRANSFERASE-RELATED-RELATED"/>
    <property type="match status" value="1"/>
</dbReference>
<dbReference type="AlphaFoldDB" id="A0A1I7FPR2"/>
<dbReference type="STRING" id="388950.GCA_001611675_03513"/>